<dbReference type="InterPro" id="IPR011992">
    <property type="entry name" value="EF-hand-dom_pair"/>
</dbReference>
<dbReference type="PANTHER" id="PTHR12932">
    <property type="entry name" value="P25 ALPHA-RELATED"/>
    <property type="match status" value="1"/>
</dbReference>
<feature type="compositionally biased region" description="Polar residues" evidence="2">
    <location>
        <begin position="152"/>
        <end position="183"/>
    </location>
</feature>
<dbReference type="Pfam" id="PF05517">
    <property type="entry name" value="p25-alpha"/>
    <property type="match status" value="1"/>
</dbReference>
<name>A0A8D8UH73_9HEMI</name>
<proteinExistence type="inferred from homology"/>
<feature type="compositionally biased region" description="Low complexity" evidence="2">
    <location>
        <begin position="12"/>
        <end position="40"/>
    </location>
</feature>
<evidence type="ECO:0000313" key="3">
    <source>
        <dbReference type="EMBL" id="CAG6707061.1"/>
    </source>
</evidence>
<protein>
    <submittedName>
        <fullName evidence="3">TPPP family protein CG45057</fullName>
    </submittedName>
</protein>
<dbReference type="SUPFAM" id="SSF47473">
    <property type="entry name" value="EF-hand"/>
    <property type="match status" value="1"/>
</dbReference>
<dbReference type="GO" id="GO:0005874">
    <property type="term" value="C:microtubule"/>
    <property type="evidence" value="ECO:0007669"/>
    <property type="project" value="TreeGrafter"/>
</dbReference>
<dbReference type="GO" id="GO:0001578">
    <property type="term" value="P:microtubule bundle formation"/>
    <property type="evidence" value="ECO:0007669"/>
    <property type="project" value="TreeGrafter"/>
</dbReference>
<dbReference type="GO" id="GO:0015631">
    <property type="term" value="F:tubulin binding"/>
    <property type="evidence" value="ECO:0007669"/>
    <property type="project" value="InterPro"/>
</dbReference>
<dbReference type="GO" id="GO:0046785">
    <property type="term" value="P:microtubule polymerization"/>
    <property type="evidence" value="ECO:0007669"/>
    <property type="project" value="InterPro"/>
</dbReference>
<dbReference type="AlphaFoldDB" id="A0A8D8UH73"/>
<evidence type="ECO:0000256" key="1">
    <source>
        <dbReference type="ARBA" id="ARBA00010994"/>
    </source>
</evidence>
<dbReference type="PANTHER" id="PTHR12932:SF9">
    <property type="entry name" value="TUBULIN POLYMERIZATION-PROMOTING PROTEIN HOMOLOG"/>
    <property type="match status" value="1"/>
</dbReference>
<feature type="region of interest" description="Disordered" evidence="2">
    <location>
        <begin position="1"/>
        <end position="54"/>
    </location>
</feature>
<sequence>MASTEELDKVTNDTTDLTINDTKSVNTTAKTPTPAANTDTSNASDAAKNAGAGGTVKTLPKAFRENFKLFSKFGDTKSDGKSLTLSQSDKWMKQAKVIDGKKITTTDTGIYFKKFKSLKIGLSDYHKFIESLAKAKTVSEDDLIQKMADSGTPVSNSNAASAGQIQNTIDRLTDPSRYTGSSKQRFDESGKGKGIAGRKDVVEGAGYVQGYQNKNSYDKTH</sequence>
<dbReference type="EMBL" id="HBUF01343739">
    <property type="protein sequence ID" value="CAG6707054.1"/>
    <property type="molecule type" value="Transcribed_RNA"/>
</dbReference>
<comment type="similarity">
    <text evidence="1">Belongs to the TPPP family.</text>
</comment>
<reference evidence="3" key="1">
    <citation type="submission" date="2021-05" db="EMBL/GenBank/DDBJ databases">
        <authorList>
            <person name="Alioto T."/>
            <person name="Alioto T."/>
            <person name="Gomez Garrido J."/>
        </authorList>
    </citation>
    <scope>NUCLEOTIDE SEQUENCE</scope>
</reference>
<dbReference type="GO" id="GO:0032273">
    <property type="term" value="P:positive regulation of protein polymerization"/>
    <property type="evidence" value="ECO:0007669"/>
    <property type="project" value="TreeGrafter"/>
</dbReference>
<dbReference type="EMBL" id="HBUF01343742">
    <property type="protein sequence ID" value="CAG6707061.1"/>
    <property type="molecule type" value="Transcribed_RNA"/>
</dbReference>
<organism evidence="3">
    <name type="scientific">Cacopsylla melanoneura</name>
    <dbReference type="NCBI Taxonomy" id="428564"/>
    <lineage>
        <taxon>Eukaryota</taxon>
        <taxon>Metazoa</taxon>
        <taxon>Ecdysozoa</taxon>
        <taxon>Arthropoda</taxon>
        <taxon>Hexapoda</taxon>
        <taxon>Insecta</taxon>
        <taxon>Pterygota</taxon>
        <taxon>Neoptera</taxon>
        <taxon>Paraneoptera</taxon>
        <taxon>Hemiptera</taxon>
        <taxon>Sternorrhyncha</taxon>
        <taxon>Psylloidea</taxon>
        <taxon>Psyllidae</taxon>
        <taxon>Psyllinae</taxon>
        <taxon>Cacopsylla</taxon>
    </lineage>
</organism>
<accession>A0A8D8UH73</accession>
<feature type="compositionally biased region" description="Basic and acidic residues" evidence="2">
    <location>
        <begin position="184"/>
        <end position="197"/>
    </location>
</feature>
<evidence type="ECO:0000256" key="2">
    <source>
        <dbReference type="SAM" id="MobiDB-lite"/>
    </source>
</evidence>
<feature type="region of interest" description="Disordered" evidence="2">
    <location>
        <begin position="149"/>
        <end position="197"/>
    </location>
</feature>
<feature type="compositionally biased region" description="Basic and acidic residues" evidence="2">
    <location>
        <begin position="1"/>
        <end position="11"/>
    </location>
</feature>
<dbReference type="Gene3D" id="1.10.238.10">
    <property type="entry name" value="EF-hand"/>
    <property type="match status" value="1"/>
</dbReference>
<dbReference type="InterPro" id="IPR008907">
    <property type="entry name" value="TPP/p25"/>
</dbReference>